<dbReference type="SMART" id="SM00184">
    <property type="entry name" value="RING"/>
    <property type="match status" value="1"/>
</dbReference>
<dbReference type="EMBL" id="CABPRJ010000970">
    <property type="protein sequence ID" value="VVC33513.1"/>
    <property type="molecule type" value="Genomic_DNA"/>
</dbReference>
<dbReference type="CDD" id="cd00060">
    <property type="entry name" value="FHA"/>
    <property type="match status" value="1"/>
</dbReference>
<dbReference type="GO" id="GO:0006511">
    <property type="term" value="P:ubiquitin-dependent protein catabolic process"/>
    <property type="evidence" value="ECO:0007669"/>
    <property type="project" value="TreeGrafter"/>
</dbReference>
<dbReference type="Pfam" id="PF13920">
    <property type="entry name" value="zf-C3HC4_3"/>
    <property type="match status" value="1"/>
</dbReference>
<keyword evidence="5" id="KW-0862">Zinc</keyword>
<dbReference type="SUPFAM" id="SSF49879">
    <property type="entry name" value="SMAD/FHA domain"/>
    <property type="match status" value="1"/>
</dbReference>
<name>A0A5E4MRI9_9HEMI</name>
<dbReference type="Gene3D" id="2.60.200.20">
    <property type="match status" value="1"/>
</dbReference>
<evidence type="ECO:0000256" key="2">
    <source>
        <dbReference type="ARBA" id="ARBA00017908"/>
    </source>
</evidence>
<dbReference type="InterPro" id="IPR001841">
    <property type="entry name" value="Znf_RING"/>
</dbReference>
<dbReference type="PROSITE" id="PS50089">
    <property type="entry name" value="ZF_RING_2"/>
    <property type="match status" value="1"/>
</dbReference>
<dbReference type="InterPro" id="IPR008984">
    <property type="entry name" value="SMAD_FHA_dom_sf"/>
</dbReference>
<feature type="domain" description="FHA" evidence="7">
    <location>
        <begin position="43"/>
        <end position="92"/>
    </location>
</feature>
<keyword evidence="3" id="KW-0479">Metal-binding</keyword>
<evidence type="ECO:0000256" key="5">
    <source>
        <dbReference type="ARBA" id="ARBA00022833"/>
    </source>
</evidence>
<accession>A0A5E4MRI9</accession>
<organism evidence="9 10">
    <name type="scientific">Cinara cedri</name>
    <dbReference type="NCBI Taxonomy" id="506608"/>
    <lineage>
        <taxon>Eukaryota</taxon>
        <taxon>Metazoa</taxon>
        <taxon>Ecdysozoa</taxon>
        <taxon>Arthropoda</taxon>
        <taxon>Hexapoda</taxon>
        <taxon>Insecta</taxon>
        <taxon>Pterygota</taxon>
        <taxon>Neoptera</taxon>
        <taxon>Paraneoptera</taxon>
        <taxon>Hemiptera</taxon>
        <taxon>Sternorrhyncha</taxon>
        <taxon>Aphidomorpha</taxon>
        <taxon>Aphidoidea</taxon>
        <taxon>Aphididae</taxon>
        <taxon>Lachninae</taxon>
        <taxon>Cinara</taxon>
    </lineage>
</organism>
<dbReference type="Pfam" id="PF00498">
    <property type="entry name" value="FHA"/>
    <property type="match status" value="1"/>
</dbReference>
<evidence type="ECO:0000259" key="8">
    <source>
        <dbReference type="PROSITE" id="PS50089"/>
    </source>
</evidence>
<keyword evidence="10" id="KW-1185">Reference proteome</keyword>
<dbReference type="GO" id="GO:0008270">
    <property type="term" value="F:zinc ion binding"/>
    <property type="evidence" value="ECO:0007669"/>
    <property type="project" value="UniProtKB-KW"/>
</dbReference>
<dbReference type="PROSITE" id="PS50006">
    <property type="entry name" value="FHA_DOMAIN"/>
    <property type="match status" value="1"/>
</dbReference>
<dbReference type="Gene3D" id="3.30.40.10">
    <property type="entry name" value="Zinc/RING finger domain, C3HC4 (zinc finger)"/>
    <property type="match status" value="1"/>
</dbReference>
<dbReference type="AlphaFoldDB" id="A0A5E4MRI9"/>
<dbReference type="PROSITE" id="PS00518">
    <property type="entry name" value="ZF_RING_1"/>
    <property type="match status" value="1"/>
</dbReference>
<dbReference type="SMART" id="SM00240">
    <property type="entry name" value="FHA"/>
    <property type="match status" value="1"/>
</dbReference>
<dbReference type="OrthoDB" id="6630288at2759"/>
<feature type="domain" description="RING-type" evidence="8">
    <location>
        <begin position="235"/>
        <end position="273"/>
    </location>
</feature>
<evidence type="ECO:0000256" key="1">
    <source>
        <dbReference type="ARBA" id="ARBA00005797"/>
    </source>
</evidence>
<dbReference type="InterPro" id="IPR052256">
    <property type="entry name" value="E3_ubiquitin-ligase_CHFR"/>
</dbReference>
<dbReference type="PANTHER" id="PTHR16079">
    <property type="entry name" value="UBIQUITIN LIGASE PROTEIN CHFR"/>
    <property type="match status" value="1"/>
</dbReference>
<evidence type="ECO:0000256" key="3">
    <source>
        <dbReference type="ARBA" id="ARBA00022723"/>
    </source>
</evidence>
<gene>
    <name evidence="9" type="ORF">CINCED_3A013386</name>
</gene>
<evidence type="ECO:0000259" key="7">
    <source>
        <dbReference type="PROSITE" id="PS50006"/>
    </source>
</evidence>
<comment type="similarity">
    <text evidence="1">Belongs to the CHFR family.</text>
</comment>
<protein>
    <recommendedName>
        <fullName evidence="2">E3 ubiquitin-protein ligase CHFR</fullName>
    </recommendedName>
</protein>
<evidence type="ECO:0000256" key="4">
    <source>
        <dbReference type="ARBA" id="ARBA00022771"/>
    </source>
</evidence>
<dbReference type="SUPFAM" id="SSF57850">
    <property type="entry name" value="RING/U-box"/>
    <property type="match status" value="1"/>
</dbReference>
<dbReference type="PANTHER" id="PTHR16079:SF4">
    <property type="entry name" value="E3 UBIQUITIN-PROTEIN LIGASE CHFR"/>
    <property type="match status" value="1"/>
</dbReference>
<sequence length="388" mass="45063">MDSSLRMNHDITNIMKRPYCDPPLAELLNVTNGKKFTINKTNFVIGRAKTCSLVIHEVYISRQHCVITYENGIFKIYDDNSTTATYINCIEIPRGKSNAQQLNDGDIIGFGELGNMTYIHKFVLCTRTYNSKICKMDENISGIRMTDLYKINSEVKNMKIEYLQLRHSLNTMFNVTLNTMFNNFQKVINENLEAIKKKNTLLKASTEEIRRKSIADTIVERNNLVYKVLENDFLCSICNEIMIKTTTVNCSHSFCEHCIKTWLIKSHVCPNCRTPISNTFHTLIVDSFITNFCDLVGGFLKDQRNNLLKERSAVSFAPRVLPPQTARRGRPRIRNFQPRQPIDNQRFHLLNYRMLEYQRDSVNMYPRTALPEIIHDRHVEVVDLTNQT</sequence>
<evidence type="ECO:0000313" key="10">
    <source>
        <dbReference type="Proteomes" id="UP000325440"/>
    </source>
</evidence>
<evidence type="ECO:0000256" key="6">
    <source>
        <dbReference type="PROSITE-ProRule" id="PRU00175"/>
    </source>
</evidence>
<dbReference type="Proteomes" id="UP000325440">
    <property type="component" value="Unassembled WGS sequence"/>
</dbReference>
<dbReference type="InterPro" id="IPR000253">
    <property type="entry name" value="FHA_dom"/>
</dbReference>
<proteinExistence type="inferred from homology"/>
<reference evidence="9 10" key="1">
    <citation type="submission" date="2019-08" db="EMBL/GenBank/DDBJ databases">
        <authorList>
            <person name="Alioto T."/>
            <person name="Alioto T."/>
            <person name="Gomez Garrido J."/>
        </authorList>
    </citation>
    <scope>NUCLEOTIDE SEQUENCE [LARGE SCALE GENOMIC DNA]</scope>
</reference>
<evidence type="ECO:0000313" key="9">
    <source>
        <dbReference type="EMBL" id="VVC33513.1"/>
    </source>
</evidence>
<dbReference type="GO" id="GO:0004842">
    <property type="term" value="F:ubiquitin-protein transferase activity"/>
    <property type="evidence" value="ECO:0007669"/>
    <property type="project" value="TreeGrafter"/>
</dbReference>
<dbReference type="InterPro" id="IPR013083">
    <property type="entry name" value="Znf_RING/FYVE/PHD"/>
</dbReference>
<keyword evidence="4 6" id="KW-0863">Zinc-finger</keyword>
<dbReference type="GO" id="GO:0016567">
    <property type="term" value="P:protein ubiquitination"/>
    <property type="evidence" value="ECO:0007669"/>
    <property type="project" value="TreeGrafter"/>
</dbReference>
<dbReference type="InterPro" id="IPR017907">
    <property type="entry name" value="Znf_RING_CS"/>
</dbReference>
<dbReference type="GO" id="GO:0005634">
    <property type="term" value="C:nucleus"/>
    <property type="evidence" value="ECO:0007669"/>
    <property type="project" value="TreeGrafter"/>
</dbReference>